<feature type="transmembrane region" description="Helical" evidence="2">
    <location>
        <begin position="136"/>
        <end position="158"/>
    </location>
</feature>
<dbReference type="Pfam" id="PF00293">
    <property type="entry name" value="NUDIX"/>
    <property type="match status" value="1"/>
</dbReference>
<accession>A0A2M7XGX4</accession>
<keyword evidence="2" id="KW-1133">Transmembrane helix</keyword>
<name>A0A2M7XGX4_9BACT</name>
<feature type="domain" description="Nudix hydrolase" evidence="3">
    <location>
        <begin position="201"/>
        <end position="343"/>
    </location>
</feature>
<dbReference type="Gene3D" id="3.90.79.10">
    <property type="entry name" value="Nucleoside Triphosphate Pyrophosphohydrolase"/>
    <property type="match status" value="1"/>
</dbReference>
<evidence type="ECO:0000259" key="3">
    <source>
        <dbReference type="PROSITE" id="PS51462"/>
    </source>
</evidence>
<evidence type="ECO:0000313" key="4">
    <source>
        <dbReference type="EMBL" id="PJA47124.1"/>
    </source>
</evidence>
<dbReference type="PROSITE" id="PS00893">
    <property type="entry name" value="NUDIX_BOX"/>
    <property type="match status" value="1"/>
</dbReference>
<evidence type="ECO:0000256" key="1">
    <source>
        <dbReference type="ARBA" id="ARBA00022801"/>
    </source>
</evidence>
<evidence type="ECO:0000313" key="5">
    <source>
        <dbReference type="Proteomes" id="UP000231263"/>
    </source>
</evidence>
<dbReference type="EMBL" id="PFWT01000001">
    <property type="protein sequence ID" value="PJA47124.1"/>
    <property type="molecule type" value="Genomic_DNA"/>
</dbReference>
<feature type="transmembrane region" description="Helical" evidence="2">
    <location>
        <begin position="7"/>
        <end position="32"/>
    </location>
</feature>
<dbReference type="InterPro" id="IPR020084">
    <property type="entry name" value="NUDIX_hydrolase_CS"/>
</dbReference>
<proteinExistence type="predicted"/>
<dbReference type="PANTHER" id="PTHR11839">
    <property type="entry name" value="UDP/ADP-SUGAR PYROPHOSPHATASE"/>
    <property type="match status" value="1"/>
</dbReference>
<feature type="transmembrane region" description="Helical" evidence="2">
    <location>
        <begin position="44"/>
        <end position="66"/>
    </location>
</feature>
<feature type="transmembrane region" description="Helical" evidence="2">
    <location>
        <begin position="170"/>
        <end position="187"/>
    </location>
</feature>
<dbReference type="AlphaFoldDB" id="A0A2M7XGX4"/>
<dbReference type="PROSITE" id="PS51462">
    <property type="entry name" value="NUDIX"/>
    <property type="match status" value="1"/>
</dbReference>
<evidence type="ECO:0000256" key="2">
    <source>
        <dbReference type="SAM" id="Phobius"/>
    </source>
</evidence>
<feature type="transmembrane region" description="Helical" evidence="2">
    <location>
        <begin position="78"/>
        <end position="96"/>
    </location>
</feature>
<dbReference type="GO" id="GO:0006753">
    <property type="term" value="P:nucleoside phosphate metabolic process"/>
    <property type="evidence" value="ECO:0007669"/>
    <property type="project" value="TreeGrafter"/>
</dbReference>
<reference evidence="5" key="1">
    <citation type="submission" date="2017-09" db="EMBL/GenBank/DDBJ databases">
        <title>Depth-based differentiation of microbial function through sediment-hosted aquifers and enrichment of novel symbionts in the deep terrestrial subsurface.</title>
        <authorList>
            <person name="Probst A.J."/>
            <person name="Ladd B."/>
            <person name="Jarett J.K."/>
            <person name="Geller-Mcgrath D.E."/>
            <person name="Sieber C.M.K."/>
            <person name="Emerson J.B."/>
            <person name="Anantharaman K."/>
            <person name="Thomas B.C."/>
            <person name="Malmstrom R."/>
            <person name="Stieglmeier M."/>
            <person name="Klingl A."/>
            <person name="Woyke T."/>
            <person name="Ryan C.M."/>
            <person name="Banfield J.F."/>
        </authorList>
    </citation>
    <scope>NUCLEOTIDE SEQUENCE [LARGE SCALE GENOMIC DNA]</scope>
</reference>
<dbReference type="Proteomes" id="UP000231263">
    <property type="component" value="Unassembled WGS sequence"/>
</dbReference>
<comment type="caution">
    <text evidence="4">The sequence shown here is derived from an EMBL/GenBank/DDBJ whole genome shotgun (WGS) entry which is preliminary data.</text>
</comment>
<dbReference type="PANTHER" id="PTHR11839:SF22">
    <property type="entry name" value="NUDIX HYDROLASE 26, CHLOROPLASTIC"/>
    <property type="match status" value="1"/>
</dbReference>
<dbReference type="SUPFAM" id="SSF55811">
    <property type="entry name" value="Nudix"/>
    <property type="match status" value="1"/>
</dbReference>
<keyword evidence="1" id="KW-0378">Hydrolase</keyword>
<dbReference type="GO" id="GO:0034432">
    <property type="term" value="F:bis(5'-adenosyl)-pentaphosphatase activity"/>
    <property type="evidence" value="ECO:0007669"/>
    <property type="project" value="TreeGrafter"/>
</dbReference>
<feature type="transmembrane region" description="Helical" evidence="2">
    <location>
        <begin position="102"/>
        <end position="124"/>
    </location>
</feature>
<organism evidence="4 5">
    <name type="scientific">Candidatus Uhrbacteria bacterium CG_4_9_14_3_um_filter_41_35</name>
    <dbReference type="NCBI Taxonomy" id="1975034"/>
    <lineage>
        <taxon>Bacteria</taxon>
        <taxon>Candidatus Uhriibacteriota</taxon>
    </lineage>
</organism>
<dbReference type="GO" id="GO:0019693">
    <property type="term" value="P:ribose phosphate metabolic process"/>
    <property type="evidence" value="ECO:0007669"/>
    <property type="project" value="TreeGrafter"/>
</dbReference>
<keyword evidence="2" id="KW-0472">Membrane</keyword>
<keyword evidence="2" id="KW-0812">Transmembrane</keyword>
<dbReference type="InterPro" id="IPR015797">
    <property type="entry name" value="NUDIX_hydrolase-like_dom_sf"/>
</dbReference>
<dbReference type="GO" id="GO:0008893">
    <property type="term" value="F:guanosine-3',5'-bis(diphosphate) 3'-diphosphatase activity"/>
    <property type="evidence" value="ECO:0007669"/>
    <property type="project" value="TreeGrafter"/>
</dbReference>
<sequence>MRNFQKPLIVIGTLLELVIPLVAFLSGLRFLFQVQEPILDSKLFFVLTIFSSLISYFVYTYSIIRVNQRRFPRVLDRALFTIITPIVFILLIGFIGDLTFRKLFFVAGVNLYSGYMLAMLFEAVQTERVRAFKFHPFFAGIFLSAGVMSVFCLSSLALPLFVGYSHLVEIVWRFIAWILIIGMLAYTKYYQSGRRLYATKGYRPNSATIVINKSGQVLLCERNDRPGTIQTVQGGIDPGETPEQAARRELIEELGIWPENYEIKATLLNSKRYDWTTDLQYKLRHTGYIGQEQYFFLAEVADDVKFDLNFHYREFRKVWFDTPEQLLRLSWSKKRPGIEEALRGFGIIK</sequence>
<gene>
    <name evidence="4" type="ORF">CO173_00065</name>
</gene>
<dbReference type="InterPro" id="IPR000086">
    <property type="entry name" value="NUDIX_hydrolase_dom"/>
</dbReference>
<protein>
    <recommendedName>
        <fullName evidence="3">Nudix hydrolase domain-containing protein</fullName>
    </recommendedName>
</protein>